<evidence type="ECO:0000256" key="1">
    <source>
        <dbReference type="SAM" id="Phobius"/>
    </source>
</evidence>
<comment type="caution">
    <text evidence="2">The sequence shown here is derived from an EMBL/GenBank/DDBJ whole genome shotgun (WGS) entry which is preliminary data.</text>
</comment>
<reference evidence="2 3" key="1">
    <citation type="journal article" date="2018" name="Nat. Biotechnol.">
        <title>A standardized bacterial taxonomy based on genome phylogeny substantially revises the tree of life.</title>
        <authorList>
            <person name="Parks D.H."/>
            <person name="Chuvochina M."/>
            <person name="Waite D.W."/>
            <person name="Rinke C."/>
            <person name="Skarshewski A."/>
            <person name="Chaumeil P.A."/>
            <person name="Hugenholtz P."/>
        </authorList>
    </citation>
    <scope>NUCLEOTIDE SEQUENCE [LARGE SCALE GENOMIC DNA]</scope>
    <source>
        <strain evidence="2">UBA11978</strain>
    </source>
</reference>
<feature type="transmembrane region" description="Helical" evidence="1">
    <location>
        <begin position="41"/>
        <end position="60"/>
    </location>
</feature>
<feature type="transmembrane region" description="Helical" evidence="1">
    <location>
        <begin position="303"/>
        <end position="325"/>
    </location>
</feature>
<dbReference type="EMBL" id="DNAN01000426">
    <property type="protein sequence ID" value="HAW76423.1"/>
    <property type="molecule type" value="Genomic_DNA"/>
</dbReference>
<feature type="transmembrane region" description="Helical" evidence="1">
    <location>
        <begin position="14"/>
        <end position="35"/>
    </location>
</feature>
<evidence type="ECO:0000313" key="2">
    <source>
        <dbReference type="EMBL" id="HAW76423.1"/>
    </source>
</evidence>
<protein>
    <submittedName>
        <fullName evidence="2">Uncharacterized protein</fullName>
    </submittedName>
</protein>
<accession>A0A350P556</accession>
<evidence type="ECO:0000313" key="3">
    <source>
        <dbReference type="Proteomes" id="UP000263517"/>
    </source>
</evidence>
<organism evidence="2 3">
    <name type="scientific">Alteromonas australica</name>
    <dbReference type="NCBI Taxonomy" id="589873"/>
    <lineage>
        <taxon>Bacteria</taxon>
        <taxon>Pseudomonadati</taxon>
        <taxon>Pseudomonadota</taxon>
        <taxon>Gammaproteobacteria</taxon>
        <taxon>Alteromonadales</taxon>
        <taxon>Alteromonadaceae</taxon>
        <taxon>Alteromonas/Salinimonas group</taxon>
        <taxon>Alteromonas</taxon>
    </lineage>
</organism>
<keyword evidence="1" id="KW-0472">Membrane</keyword>
<keyword evidence="1" id="KW-1133">Transmembrane helix</keyword>
<sequence length="326" mass="36819">MSLYRSLTPRTKGWVAYSASVLLIPLTLSVFLLAIMGDYVLIGVVVSVLLFGVGILLYNYGESLLAPTVKEVLEKDTRPPVIFLRPFEKDLHFVEDQEDIFIDPSGTRSTRFEELLTPLNSLGPLISIADPSTKGRFAGTHHGGAYREYVSVDDWQARVTELLRKATLAVLIVGQSDGITWEFAQARKLLLPQSILLCLPDVMRISNKSSYEHIYRDFTEQFKRIFGSELPPLESATYFIGFDPQGSPFFPDISEEDIEKLSKNGFTSLLVSHQLNSVLHRLRPDVKLRRQRLIGTVSKRWRLGILILFGLTSIPLSILLLVVIWR</sequence>
<name>A0A350P556_9ALTE</name>
<keyword evidence="1" id="KW-0812">Transmembrane</keyword>
<gene>
    <name evidence="2" type="ORF">DCW74_11905</name>
</gene>
<dbReference type="AlphaFoldDB" id="A0A350P556"/>
<dbReference type="Proteomes" id="UP000263517">
    <property type="component" value="Unassembled WGS sequence"/>
</dbReference>
<proteinExistence type="predicted"/>